<dbReference type="PROSITE" id="PS51257">
    <property type="entry name" value="PROKAR_LIPOPROTEIN"/>
    <property type="match status" value="1"/>
</dbReference>
<keyword evidence="5" id="KW-1133">Transmembrane helix</keyword>
<protein>
    <submittedName>
        <fullName evidence="8">Tgr11238B</fullName>
    </submittedName>
</protein>
<feature type="domain" description="IPT/TIG" evidence="7">
    <location>
        <begin position="550"/>
        <end position="621"/>
    </location>
</feature>
<feature type="domain" description="IPT/TIG" evidence="7">
    <location>
        <begin position="753"/>
        <end position="827"/>
    </location>
</feature>
<sequence length="885" mass="97075">MKINFLFLFFLFNQYYVLINSQCFLTNNTILSCSGSITSCNLSSIKVLSNSPTKINYPLSKNGSSNTIDLSNLSNGFIFLESTGECFINTPVDPYIKSVDSPPTYGGLTNFTGAFLADEFGQSRIVKMLNVILTITYNSDTRLYSFLNFPKGCGKFDLYGPGKDSIYSGNYKPSTVVDFRKDAKLNNIILVGSNLYNPKININGPNFSDQQDITSINENMDSGYFTVKQIRYCGKWTISLTLCDLQVKDTQPIVLNNEPYIDGITSVSAKDGGNVTINGVNLYSRSLDNPDPSGNKNLTGYSITLPYNKKCVVIDYDFTNGTIICSMPPSNDNEQKKNLNFVLTIDQIYTANINFSYDSPSISTVKQTTFPTSGDAQFTINGKYLNDDSIIMVNVKVPTSNGNIIDYNCSIKSQDEDEMVVGVPLNAYPGYITIVSKNVGENIYSNIGDLSLKPIFNSITKSNTNGQIVTISGISVHTEKLSGSKKVNMSVSVYVSDGIDTKVKCKDPISTNGVNITCLMGPGVGKNLSVSVDINGYQNQNSLYFSYNSPVISSLYQNSSGYVTFYGENFGADPSKISIISSDKSQINVLNANDTSLQFLIPETLNGLNYLNINVGSSNHQNVLSNVEYAVKPTILNITSIPASGGQVTITGHHLSERAAISFRSQRGTPSGIPCNNITVSDNNSVLKCEVYGFSGSQIGENGAGERKTTSGTNHPIFMSIKGRNAINPNNITFSFNPPIVYGSPGVNGLDRKTIYVIGENFNRIGLKVYVGDAECKWPVIYHTFDTITCMLEAVDYSQRSQYENKTFDIKVTVDGQTGFIKNNFTYYFDETSYTTESSKLTSIIPAIVICGSIGLVPIISIGIYIINRNRRLKEIQKILDNKVF</sequence>
<dbReference type="GO" id="GO:0016020">
    <property type="term" value="C:membrane"/>
    <property type="evidence" value="ECO:0007669"/>
    <property type="project" value="UniProtKB-SubCell"/>
</dbReference>
<dbReference type="Gene3D" id="2.60.40.10">
    <property type="entry name" value="Immunoglobulins"/>
    <property type="match status" value="1"/>
</dbReference>
<dbReference type="VEuPathDB" id="AmoebaDB:DICPUDRAFT_99504"/>
<keyword evidence="2 6" id="KW-0732">Signal</keyword>
<dbReference type="AlphaFoldDB" id="A0A3S9KFX8"/>
<dbReference type="PANTHER" id="PTHR31341:SF18">
    <property type="entry name" value="IPT_TIG DOMAIN-CONTAINING PROTEIN-RELATED"/>
    <property type="match status" value="1"/>
</dbReference>
<accession>A0A3S9KFX8</accession>
<feature type="chain" id="PRO_5019072251" evidence="6">
    <location>
        <begin position="22"/>
        <end position="885"/>
    </location>
</feature>
<feature type="domain" description="IPT/TIG" evidence="7">
    <location>
        <begin position="259"/>
        <end position="357"/>
    </location>
</feature>
<dbReference type="InterPro" id="IPR052014">
    <property type="entry name" value="Dictyostelium_Tiger"/>
</dbReference>
<evidence type="ECO:0000313" key="8">
    <source>
        <dbReference type="EMBL" id="AZQ00521.1"/>
    </source>
</evidence>
<evidence type="ECO:0000256" key="6">
    <source>
        <dbReference type="SAM" id="SignalP"/>
    </source>
</evidence>
<organism evidence="8">
    <name type="scientific">Dictyostelium purpureum</name>
    <name type="common">Slime mold</name>
    <dbReference type="NCBI Taxonomy" id="5786"/>
    <lineage>
        <taxon>Eukaryota</taxon>
        <taxon>Amoebozoa</taxon>
        <taxon>Evosea</taxon>
        <taxon>Eumycetozoa</taxon>
        <taxon>Dictyostelia</taxon>
        <taxon>Dictyosteliales</taxon>
        <taxon>Dictyosteliaceae</taxon>
        <taxon>Dictyostelium</taxon>
    </lineage>
</organism>
<evidence type="ECO:0000256" key="3">
    <source>
        <dbReference type="ARBA" id="ARBA00023136"/>
    </source>
</evidence>
<dbReference type="InterPro" id="IPR014756">
    <property type="entry name" value="Ig_E-set"/>
</dbReference>
<evidence type="ECO:0000256" key="1">
    <source>
        <dbReference type="ARBA" id="ARBA00004370"/>
    </source>
</evidence>
<dbReference type="Pfam" id="PF01833">
    <property type="entry name" value="TIG"/>
    <property type="match status" value="3"/>
</dbReference>
<evidence type="ECO:0000256" key="2">
    <source>
        <dbReference type="ARBA" id="ARBA00022729"/>
    </source>
</evidence>
<name>A0A3S9KFX8_DICPU</name>
<proteinExistence type="predicted"/>
<feature type="signal peptide" evidence="6">
    <location>
        <begin position="1"/>
        <end position="21"/>
    </location>
</feature>
<evidence type="ECO:0000256" key="5">
    <source>
        <dbReference type="SAM" id="Phobius"/>
    </source>
</evidence>
<dbReference type="PANTHER" id="PTHR31341">
    <property type="entry name" value="IPT/TIG DOMAIN-CONTAINING PROTEIN-RELATED-RELATED"/>
    <property type="match status" value="1"/>
</dbReference>
<dbReference type="SUPFAM" id="SSF81296">
    <property type="entry name" value="E set domains"/>
    <property type="match status" value="1"/>
</dbReference>
<feature type="transmembrane region" description="Helical" evidence="5">
    <location>
        <begin position="844"/>
        <end position="867"/>
    </location>
</feature>
<dbReference type="EMBL" id="MK002466">
    <property type="protein sequence ID" value="AZQ00521.1"/>
    <property type="molecule type" value="Genomic_DNA"/>
</dbReference>
<keyword evidence="3 5" id="KW-0472">Membrane</keyword>
<reference evidence="8" key="1">
    <citation type="journal article" date="2018" name="J. Biosci.">
        <title>Species recognition in social amoebae.</title>
        <authorList>
            <person name="Hayakawa I.S."/>
            <person name="Inouye K."/>
        </authorList>
    </citation>
    <scope>NUCLEOTIDE SEQUENCE</scope>
    <source>
        <strain evidence="8">P1Ba</strain>
    </source>
</reference>
<evidence type="ECO:0000259" key="7">
    <source>
        <dbReference type="Pfam" id="PF01833"/>
    </source>
</evidence>
<dbReference type="InterPro" id="IPR002909">
    <property type="entry name" value="IPT_dom"/>
</dbReference>
<dbReference type="InterPro" id="IPR013783">
    <property type="entry name" value="Ig-like_fold"/>
</dbReference>
<comment type="subcellular location">
    <subcellularLocation>
        <location evidence="1">Membrane</location>
    </subcellularLocation>
</comment>
<keyword evidence="4" id="KW-0325">Glycoprotein</keyword>
<evidence type="ECO:0000256" key="4">
    <source>
        <dbReference type="ARBA" id="ARBA00023180"/>
    </source>
</evidence>
<keyword evidence="5" id="KW-0812">Transmembrane</keyword>